<name>A0A6A6PYQ0_9PEZI</name>
<reference evidence="2" key="1">
    <citation type="journal article" date="2020" name="Stud. Mycol.">
        <title>101 Dothideomycetes genomes: a test case for predicting lifestyles and emergence of pathogens.</title>
        <authorList>
            <person name="Haridas S."/>
            <person name="Albert R."/>
            <person name="Binder M."/>
            <person name="Bloem J."/>
            <person name="Labutti K."/>
            <person name="Salamov A."/>
            <person name="Andreopoulos B."/>
            <person name="Baker S."/>
            <person name="Barry K."/>
            <person name="Bills G."/>
            <person name="Bluhm B."/>
            <person name="Cannon C."/>
            <person name="Castanera R."/>
            <person name="Culley D."/>
            <person name="Daum C."/>
            <person name="Ezra D."/>
            <person name="Gonzalez J."/>
            <person name="Henrissat B."/>
            <person name="Kuo A."/>
            <person name="Liang C."/>
            <person name="Lipzen A."/>
            <person name="Lutzoni F."/>
            <person name="Magnuson J."/>
            <person name="Mondo S."/>
            <person name="Nolan M."/>
            <person name="Ohm R."/>
            <person name="Pangilinan J."/>
            <person name="Park H.-J."/>
            <person name="Ramirez L."/>
            <person name="Alfaro M."/>
            <person name="Sun H."/>
            <person name="Tritt A."/>
            <person name="Yoshinaga Y."/>
            <person name="Zwiers L.-H."/>
            <person name="Turgeon B."/>
            <person name="Goodwin S."/>
            <person name="Spatafora J."/>
            <person name="Crous P."/>
            <person name="Grigoriev I."/>
        </authorList>
    </citation>
    <scope>NUCLEOTIDE SEQUENCE</scope>
    <source>
        <strain evidence="2">CBS 113389</strain>
    </source>
</reference>
<dbReference type="InterPro" id="IPR053146">
    <property type="entry name" value="QDO-like"/>
</dbReference>
<dbReference type="RefSeq" id="XP_033591450.1">
    <property type="nucleotide sequence ID" value="XM_033732841.1"/>
</dbReference>
<keyword evidence="3" id="KW-1185">Reference proteome</keyword>
<protein>
    <submittedName>
        <fullName evidence="2">RmlC-like cupin domain-containing protein</fullName>
    </submittedName>
</protein>
<sequence length="356" mass="38660">MHSTNGNSKLAPLETPPGRPDEAYVLQSLCGELIYIPCSKSIMRLAVTGKETNDSFCVVGTGGAQSDPIGFHYHRQAHDVFLCIKGNINVWANDQCRTLGPGDFASVPPGVIHQYQIVGDYTEFLGLIVPGGWEEFFRFIGEPYNGPLFPLTDDRNVFQVLIPKLKAAAEQFDMVPVRDHPSVEPQAWIAGKDDNLPGALEPYFLRAGTGPRHLIGGVVCTTLAGMAESNGRFSIASIEGCSAHEPSPLSKGLTFDEVHHAFYVVDGSVTFKLGNEQVTLTSGQSIFVPQAHSFAITFASRFAKAYVFTNGEGLPGLLRKAGTPFQESIPPANPTSWEESRLREHESSFKFSLASA</sequence>
<dbReference type="Gene3D" id="2.60.120.10">
    <property type="entry name" value="Jelly Rolls"/>
    <property type="match status" value="2"/>
</dbReference>
<dbReference type="AlphaFoldDB" id="A0A6A6PYQ0"/>
<dbReference type="Pfam" id="PF07883">
    <property type="entry name" value="Cupin_2"/>
    <property type="match status" value="1"/>
</dbReference>
<dbReference type="PANTHER" id="PTHR36440">
    <property type="entry name" value="PUTATIVE (AFU_ORTHOLOGUE AFUA_8G07350)-RELATED"/>
    <property type="match status" value="1"/>
</dbReference>
<dbReference type="CDD" id="cd02215">
    <property type="entry name" value="cupin_QDO_N_C"/>
    <property type="match status" value="1"/>
</dbReference>
<evidence type="ECO:0000313" key="3">
    <source>
        <dbReference type="Proteomes" id="UP000799767"/>
    </source>
</evidence>
<evidence type="ECO:0000259" key="1">
    <source>
        <dbReference type="Pfam" id="PF07883"/>
    </source>
</evidence>
<dbReference type="InterPro" id="IPR013096">
    <property type="entry name" value="Cupin_2"/>
</dbReference>
<proteinExistence type="predicted"/>
<organism evidence="2 3">
    <name type="scientific">Neohortaea acidophila</name>
    <dbReference type="NCBI Taxonomy" id="245834"/>
    <lineage>
        <taxon>Eukaryota</taxon>
        <taxon>Fungi</taxon>
        <taxon>Dikarya</taxon>
        <taxon>Ascomycota</taxon>
        <taxon>Pezizomycotina</taxon>
        <taxon>Dothideomycetes</taxon>
        <taxon>Dothideomycetidae</taxon>
        <taxon>Mycosphaerellales</taxon>
        <taxon>Teratosphaeriaceae</taxon>
        <taxon>Neohortaea</taxon>
    </lineage>
</organism>
<gene>
    <name evidence="2" type="ORF">BDY17DRAFT_292540</name>
</gene>
<accession>A0A6A6PYQ0</accession>
<dbReference type="Proteomes" id="UP000799767">
    <property type="component" value="Unassembled WGS sequence"/>
</dbReference>
<dbReference type="GeneID" id="54473843"/>
<dbReference type="InterPro" id="IPR014710">
    <property type="entry name" value="RmlC-like_jellyroll"/>
</dbReference>
<dbReference type="EMBL" id="MU001633">
    <property type="protein sequence ID" value="KAF2484881.1"/>
    <property type="molecule type" value="Genomic_DNA"/>
</dbReference>
<dbReference type="PANTHER" id="PTHR36440:SF1">
    <property type="entry name" value="PUTATIVE (AFU_ORTHOLOGUE AFUA_8G07350)-RELATED"/>
    <property type="match status" value="1"/>
</dbReference>
<feature type="domain" description="Cupin type-2" evidence="1">
    <location>
        <begin position="69"/>
        <end position="120"/>
    </location>
</feature>
<dbReference type="SUPFAM" id="SSF51182">
    <property type="entry name" value="RmlC-like cupins"/>
    <property type="match status" value="1"/>
</dbReference>
<evidence type="ECO:0000313" key="2">
    <source>
        <dbReference type="EMBL" id="KAF2484881.1"/>
    </source>
</evidence>
<dbReference type="OrthoDB" id="2588190at2759"/>
<dbReference type="InterPro" id="IPR011051">
    <property type="entry name" value="RmlC_Cupin_sf"/>
</dbReference>